<evidence type="ECO:0000313" key="2">
    <source>
        <dbReference type="Proteomes" id="UP000321291"/>
    </source>
</evidence>
<dbReference type="Proteomes" id="UP000321291">
    <property type="component" value="Chromosome"/>
</dbReference>
<reference evidence="1 2" key="1">
    <citation type="journal article" date="2017" name="Int. J. Syst. Evol. Microbiol.">
        <title>Arachidicoccus ginsenosidivorans sp. nov., with ginsenoside-converting activity isolated from ginseng cultivating soil.</title>
        <authorList>
            <person name="Siddiqi M.Z."/>
            <person name="Aslam Z."/>
            <person name="Im W.T."/>
        </authorList>
    </citation>
    <scope>NUCLEOTIDE SEQUENCE [LARGE SCALE GENOMIC DNA]</scope>
    <source>
        <strain evidence="1 2">Gsoil 809</strain>
    </source>
</reference>
<protein>
    <submittedName>
        <fullName evidence="1">Uncharacterized protein</fullName>
    </submittedName>
</protein>
<keyword evidence="2" id="KW-1185">Reference proteome</keyword>
<accession>A0A5B8VTM8</accession>
<dbReference type="EMBL" id="CP042434">
    <property type="protein sequence ID" value="QEC74126.1"/>
    <property type="molecule type" value="Genomic_DNA"/>
</dbReference>
<dbReference type="AlphaFoldDB" id="A0A5B8VTM8"/>
<organism evidence="1 2">
    <name type="scientific">Arachidicoccus ginsenosidivorans</name>
    <dbReference type="NCBI Taxonomy" id="496057"/>
    <lineage>
        <taxon>Bacteria</taxon>
        <taxon>Pseudomonadati</taxon>
        <taxon>Bacteroidota</taxon>
        <taxon>Chitinophagia</taxon>
        <taxon>Chitinophagales</taxon>
        <taxon>Chitinophagaceae</taxon>
        <taxon>Arachidicoccus</taxon>
    </lineage>
</organism>
<proteinExistence type="predicted"/>
<gene>
    <name evidence="1" type="ORF">FSB73_23115</name>
</gene>
<dbReference type="RefSeq" id="WP_146787894.1">
    <property type="nucleotide sequence ID" value="NZ_CP042434.1"/>
</dbReference>
<dbReference type="KEGG" id="agi:FSB73_23115"/>
<sequence length="82" mass="9552">MLTGSQYSSLIPEEYMNTNGIPLNTQTVNEFKYDPNDPYYYYNYSNNTNWIDAISRSGNTQDHNISMSGGERRPCIMLQWNI</sequence>
<name>A0A5B8VTM8_9BACT</name>
<evidence type="ECO:0000313" key="1">
    <source>
        <dbReference type="EMBL" id="QEC74126.1"/>
    </source>
</evidence>